<reference evidence="2 3" key="1">
    <citation type="submission" date="2018-06" db="EMBL/GenBank/DDBJ databases">
        <title>Comparative genomics reveals the genomic features of Rhizophagus irregularis, R. cerebriforme, R. diaphanum and Gigaspora rosea, and their symbiotic lifestyle signature.</title>
        <authorList>
            <person name="Morin E."/>
            <person name="San Clemente H."/>
            <person name="Chen E.C.H."/>
            <person name="De La Providencia I."/>
            <person name="Hainaut M."/>
            <person name="Kuo A."/>
            <person name="Kohler A."/>
            <person name="Murat C."/>
            <person name="Tang N."/>
            <person name="Roy S."/>
            <person name="Loubradou J."/>
            <person name="Henrissat B."/>
            <person name="Grigoriev I.V."/>
            <person name="Corradi N."/>
            <person name="Roux C."/>
            <person name="Martin F.M."/>
        </authorList>
    </citation>
    <scope>NUCLEOTIDE SEQUENCE [LARGE SCALE GENOMIC DNA]</scope>
    <source>
        <strain evidence="2 3">DAOM 227022</strain>
    </source>
</reference>
<dbReference type="InterPro" id="IPR032675">
    <property type="entry name" value="LRR_dom_sf"/>
</dbReference>
<dbReference type="InterPro" id="IPR001810">
    <property type="entry name" value="F-box_dom"/>
</dbReference>
<dbReference type="OrthoDB" id="550575at2759"/>
<gene>
    <name evidence="2" type="ORF">C1645_747131</name>
</gene>
<dbReference type="AlphaFoldDB" id="A0A397TSF2"/>
<accession>A0A397TSF2</accession>
<evidence type="ECO:0000313" key="2">
    <source>
        <dbReference type="EMBL" id="RIA99565.1"/>
    </source>
</evidence>
<dbReference type="Gene3D" id="3.80.10.10">
    <property type="entry name" value="Ribonuclease Inhibitor"/>
    <property type="match status" value="1"/>
</dbReference>
<dbReference type="SUPFAM" id="SSF52047">
    <property type="entry name" value="RNI-like"/>
    <property type="match status" value="1"/>
</dbReference>
<dbReference type="Proteomes" id="UP000265703">
    <property type="component" value="Unassembled WGS sequence"/>
</dbReference>
<dbReference type="STRING" id="658196.A0A397TSF2"/>
<evidence type="ECO:0000313" key="3">
    <source>
        <dbReference type="Proteomes" id="UP000265703"/>
    </source>
</evidence>
<dbReference type="Pfam" id="PF12937">
    <property type="entry name" value="F-box-like"/>
    <property type="match status" value="1"/>
</dbReference>
<organism evidence="2 3">
    <name type="scientific">Glomus cerebriforme</name>
    <dbReference type="NCBI Taxonomy" id="658196"/>
    <lineage>
        <taxon>Eukaryota</taxon>
        <taxon>Fungi</taxon>
        <taxon>Fungi incertae sedis</taxon>
        <taxon>Mucoromycota</taxon>
        <taxon>Glomeromycotina</taxon>
        <taxon>Glomeromycetes</taxon>
        <taxon>Glomerales</taxon>
        <taxon>Glomeraceae</taxon>
        <taxon>Glomus</taxon>
    </lineage>
</organism>
<comment type="caution">
    <text evidence="2">The sequence shown here is derived from an EMBL/GenBank/DDBJ whole genome shotgun (WGS) entry which is preliminary data.</text>
</comment>
<evidence type="ECO:0000259" key="1">
    <source>
        <dbReference type="Pfam" id="PF12937"/>
    </source>
</evidence>
<proteinExistence type="predicted"/>
<keyword evidence="3" id="KW-1185">Reference proteome</keyword>
<feature type="domain" description="F-box" evidence="1">
    <location>
        <begin position="23"/>
        <end position="68"/>
    </location>
</feature>
<name>A0A397TSF2_9GLOM</name>
<dbReference type="EMBL" id="QKYT01000003">
    <property type="protein sequence ID" value="RIA99565.1"/>
    <property type="molecule type" value="Genomic_DNA"/>
</dbReference>
<protein>
    <recommendedName>
        <fullName evidence="1">F-box domain-containing protein</fullName>
    </recommendedName>
</protein>
<sequence>MVNLFCCYRPKKKNPIPKLVDRSLPDPILELVFSQLDDSGSKGLYSCLTVNSKWNLKARQILWKRPFTSKPLSQENSIKLIRTLLLCLDTTTKQMLRALLKDGRPITNIIPNESPLFNYASLMNELDYKEFEISIQSYLLNFMSNLSIEHIHLIAKSLFILIMRTGSTFRSLIIDKFSEDYANLPITEIQLQRKSNYLSRITKLNLNYYESSDIFDFLRLLPTICNDLLEFTVTICDFENEALVNRSVADVISSQRALKKFSMDGARNGGNTILIALGGSQSKTLTSAKFRLMNFKSAGMRSLAKCSQLKELLFENCQGLTIEITKILYNAKLKNLKNLIIWNYHKVPTVTSLLIKSTMNSELKELTLDIMIIGTVNTILEHCPNITTLKIFDYQPKHNIQMFRLLKGLPNLERLTIYRETKVELGVINFSGNYLPNNLKYLRLECGISSDQLDNLLKGLRDRSKLKILIIDYFKTERSHLKVIVEWVKRSRTLKFLGIGGKSIFSKGELTELNILQKEYGVSIIPSHKFDYY</sequence>